<gene>
    <name evidence="7" type="primary">RvY_18369</name>
    <name evidence="7" type="synonym">RvY_18369.1</name>
    <name evidence="7" type="ORF">RvY_18369-1</name>
</gene>
<evidence type="ECO:0000313" key="8">
    <source>
        <dbReference type="Proteomes" id="UP000186922"/>
    </source>
</evidence>
<evidence type="ECO:0000313" key="7">
    <source>
        <dbReference type="EMBL" id="GAV08712.1"/>
    </source>
</evidence>
<dbReference type="InterPro" id="IPR002893">
    <property type="entry name" value="Znf_MYND"/>
</dbReference>
<accession>A0A1D1W5H6</accession>
<dbReference type="PROSITE" id="PS50865">
    <property type="entry name" value="ZF_MYND_2"/>
    <property type="match status" value="1"/>
</dbReference>
<evidence type="ECO:0000256" key="1">
    <source>
        <dbReference type="ARBA" id="ARBA00022723"/>
    </source>
</evidence>
<dbReference type="STRING" id="947166.A0A1D1W5H6"/>
<evidence type="ECO:0000256" key="4">
    <source>
        <dbReference type="PROSITE-ProRule" id="PRU00134"/>
    </source>
</evidence>
<keyword evidence="1" id="KW-0479">Metal-binding</keyword>
<dbReference type="AlphaFoldDB" id="A0A1D1W5H6"/>
<keyword evidence="3" id="KW-0862">Zinc</keyword>
<keyword evidence="8" id="KW-1185">Reference proteome</keyword>
<evidence type="ECO:0000256" key="3">
    <source>
        <dbReference type="ARBA" id="ARBA00022833"/>
    </source>
</evidence>
<dbReference type="Pfam" id="PF00856">
    <property type="entry name" value="SET"/>
    <property type="match status" value="1"/>
</dbReference>
<dbReference type="PANTHER" id="PTHR12197:SF251">
    <property type="entry name" value="EG:BACR7C10.4 PROTEIN"/>
    <property type="match status" value="1"/>
</dbReference>
<feature type="domain" description="SET" evidence="5">
    <location>
        <begin position="138"/>
        <end position="252"/>
    </location>
</feature>
<sequence>MDGCETKKDPCRPAAYRLGDVIYRSQPWVYSVLQDTAPLACYRCLRTPFSSDRSVQLQNKPPLRRCAQCKFAHYCSQQCQKEDWTDRHQPECKILSKLARSSDQLSLDVLLILLKIIIRLKKEQIGDEIGACSPPSARTFNQLMSHEDELKGSPGVVMLYKAWKPYIAVLDKEGTVCQDLASFVGLYGRFHTNGFSIADYFAGNIGKGLYLAPSIIDHSCDPNAVQFFVGKTMVVKAIRDIPSLEEVRIAYDSTFAVRQVRQAQLGRQYFFSCTCCFCADPQLVTVSRFVTLPTFFFQILPIPISLDVSISH</sequence>
<dbReference type="Gene3D" id="2.170.270.10">
    <property type="entry name" value="SET domain"/>
    <property type="match status" value="1"/>
</dbReference>
<dbReference type="InterPro" id="IPR050869">
    <property type="entry name" value="H3K4_H4K5_MeTrfase"/>
</dbReference>
<dbReference type="PROSITE" id="PS50280">
    <property type="entry name" value="SET"/>
    <property type="match status" value="1"/>
</dbReference>
<evidence type="ECO:0000259" key="5">
    <source>
        <dbReference type="PROSITE" id="PS50280"/>
    </source>
</evidence>
<dbReference type="GO" id="GO:0008270">
    <property type="term" value="F:zinc ion binding"/>
    <property type="evidence" value="ECO:0007669"/>
    <property type="project" value="UniProtKB-KW"/>
</dbReference>
<dbReference type="PANTHER" id="PTHR12197">
    <property type="entry name" value="HISTONE-LYSINE N-METHYLTRANSFERASE SMYD"/>
    <property type="match status" value="1"/>
</dbReference>
<dbReference type="Gene3D" id="1.10.220.160">
    <property type="match status" value="1"/>
</dbReference>
<comment type="caution">
    <text evidence="7">The sequence shown here is derived from an EMBL/GenBank/DDBJ whole genome shotgun (WGS) entry which is preliminary data.</text>
</comment>
<proteinExistence type="predicted"/>
<protein>
    <recommendedName>
        <fullName evidence="9">MYND-type domain-containing protein</fullName>
    </recommendedName>
</protein>
<feature type="domain" description="MYND-type" evidence="6">
    <location>
        <begin position="41"/>
        <end position="92"/>
    </location>
</feature>
<dbReference type="InterPro" id="IPR001214">
    <property type="entry name" value="SET_dom"/>
</dbReference>
<evidence type="ECO:0008006" key="9">
    <source>
        <dbReference type="Google" id="ProtNLM"/>
    </source>
</evidence>
<keyword evidence="2 4" id="KW-0863">Zinc-finger</keyword>
<name>A0A1D1W5H6_RAMVA</name>
<dbReference type="EMBL" id="BDGG01000018">
    <property type="protein sequence ID" value="GAV08712.1"/>
    <property type="molecule type" value="Genomic_DNA"/>
</dbReference>
<dbReference type="InterPro" id="IPR046341">
    <property type="entry name" value="SET_dom_sf"/>
</dbReference>
<dbReference type="OrthoDB" id="1749473at2759"/>
<evidence type="ECO:0000259" key="6">
    <source>
        <dbReference type="PROSITE" id="PS50865"/>
    </source>
</evidence>
<dbReference type="Gene3D" id="6.10.140.2220">
    <property type="match status" value="1"/>
</dbReference>
<dbReference type="Pfam" id="PF01753">
    <property type="entry name" value="zf-MYND"/>
    <property type="match status" value="1"/>
</dbReference>
<reference evidence="7 8" key="1">
    <citation type="journal article" date="2016" name="Nat. Commun.">
        <title>Extremotolerant tardigrade genome and improved radiotolerance of human cultured cells by tardigrade-unique protein.</title>
        <authorList>
            <person name="Hashimoto T."/>
            <person name="Horikawa D.D."/>
            <person name="Saito Y."/>
            <person name="Kuwahara H."/>
            <person name="Kozuka-Hata H."/>
            <person name="Shin-I T."/>
            <person name="Minakuchi Y."/>
            <person name="Ohishi K."/>
            <person name="Motoyama A."/>
            <person name="Aizu T."/>
            <person name="Enomoto A."/>
            <person name="Kondo K."/>
            <person name="Tanaka S."/>
            <person name="Hara Y."/>
            <person name="Koshikawa S."/>
            <person name="Sagara H."/>
            <person name="Miura T."/>
            <person name="Yokobori S."/>
            <person name="Miyagawa K."/>
            <person name="Suzuki Y."/>
            <person name="Kubo T."/>
            <person name="Oyama M."/>
            <person name="Kohara Y."/>
            <person name="Fujiyama A."/>
            <person name="Arakawa K."/>
            <person name="Katayama T."/>
            <person name="Toyoda A."/>
            <person name="Kunieda T."/>
        </authorList>
    </citation>
    <scope>NUCLEOTIDE SEQUENCE [LARGE SCALE GENOMIC DNA]</scope>
    <source>
        <strain evidence="7 8">YOKOZUNA-1</strain>
    </source>
</reference>
<dbReference type="GO" id="GO:0005634">
    <property type="term" value="C:nucleus"/>
    <property type="evidence" value="ECO:0007669"/>
    <property type="project" value="TreeGrafter"/>
</dbReference>
<evidence type="ECO:0000256" key="2">
    <source>
        <dbReference type="ARBA" id="ARBA00022771"/>
    </source>
</evidence>
<dbReference type="Proteomes" id="UP000186922">
    <property type="component" value="Unassembled WGS sequence"/>
</dbReference>
<dbReference type="SUPFAM" id="SSF82199">
    <property type="entry name" value="SET domain"/>
    <property type="match status" value="2"/>
</dbReference>
<organism evidence="7 8">
    <name type="scientific">Ramazzottius varieornatus</name>
    <name type="common">Water bear</name>
    <name type="synonym">Tardigrade</name>
    <dbReference type="NCBI Taxonomy" id="947166"/>
    <lineage>
        <taxon>Eukaryota</taxon>
        <taxon>Metazoa</taxon>
        <taxon>Ecdysozoa</taxon>
        <taxon>Tardigrada</taxon>
        <taxon>Eutardigrada</taxon>
        <taxon>Parachela</taxon>
        <taxon>Hypsibioidea</taxon>
        <taxon>Ramazzottiidae</taxon>
        <taxon>Ramazzottius</taxon>
    </lineage>
</organism>